<dbReference type="SUPFAM" id="SSF144270">
    <property type="entry name" value="Eferin C-derminal domain-like"/>
    <property type="match status" value="1"/>
</dbReference>
<dbReference type="GO" id="GO:0045335">
    <property type="term" value="C:phagocytic vesicle"/>
    <property type="evidence" value="ECO:0007669"/>
    <property type="project" value="TreeGrafter"/>
</dbReference>
<dbReference type="Gene3D" id="1.20.5.2440">
    <property type="match status" value="1"/>
</dbReference>
<keyword evidence="3" id="KW-0597">Phosphoprotein</keyword>
<evidence type="ECO:0000259" key="9">
    <source>
        <dbReference type="PROSITE" id="PS51511"/>
    </source>
</evidence>
<feature type="region of interest" description="Disordered" evidence="7">
    <location>
        <begin position="775"/>
        <end position="819"/>
    </location>
</feature>
<keyword evidence="2" id="KW-0813">Transport</keyword>
<dbReference type="InterPro" id="IPR000008">
    <property type="entry name" value="C2_dom"/>
</dbReference>
<dbReference type="Gene3D" id="2.60.40.150">
    <property type="entry name" value="C2 domain"/>
    <property type="match status" value="1"/>
</dbReference>
<reference evidence="11" key="1">
    <citation type="submission" date="2025-08" db="UniProtKB">
        <authorList>
            <consortium name="RefSeq"/>
        </authorList>
    </citation>
    <scope>IDENTIFICATION</scope>
</reference>
<proteinExistence type="predicted"/>
<feature type="region of interest" description="Disordered" evidence="7">
    <location>
        <begin position="415"/>
        <end position="438"/>
    </location>
</feature>
<feature type="region of interest" description="Disordered" evidence="7">
    <location>
        <begin position="464"/>
        <end position="574"/>
    </location>
</feature>
<dbReference type="FunFam" id="2.60.40.150:FF:000070">
    <property type="entry name" value="rab11 family-interacting protein 2 isoform X1"/>
    <property type="match status" value="1"/>
</dbReference>
<dbReference type="GO" id="GO:0045055">
    <property type="term" value="P:regulated exocytosis"/>
    <property type="evidence" value="ECO:0007669"/>
    <property type="project" value="TreeGrafter"/>
</dbReference>
<organism evidence="10 11">
    <name type="scientific">Pundamilia nyererei</name>
    <dbReference type="NCBI Taxonomy" id="303518"/>
    <lineage>
        <taxon>Eukaryota</taxon>
        <taxon>Metazoa</taxon>
        <taxon>Chordata</taxon>
        <taxon>Craniata</taxon>
        <taxon>Vertebrata</taxon>
        <taxon>Euteleostomi</taxon>
        <taxon>Actinopterygii</taxon>
        <taxon>Neopterygii</taxon>
        <taxon>Teleostei</taxon>
        <taxon>Neoteleostei</taxon>
        <taxon>Acanthomorphata</taxon>
        <taxon>Ovalentaria</taxon>
        <taxon>Cichlomorphae</taxon>
        <taxon>Cichliformes</taxon>
        <taxon>Cichlidae</taxon>
        <taxon>African cichlids</taxon>
        <taxon>Pseudocrenilabrinae</taxon>
        <taxon>Haplochromini</taxon>
        <taxon>Pundamilia</taxon>
    </lineage>
</organism>
<feature type="compositionally biased region" description="Polar residues" evidence="7">
    <location>
        <begin position="655"/>
        <end position="671"/>
    </location>
</feature>
<feature type="compositionally biased region" description="Basic and acidic residues" evidence="7">
    <location>
        <begin position="502"/>
        <end position="516"/>
    </location>
</feature>
<evidence type="ECO:0000256" key="6">
    <source>
        <dbReference type="SAM" id="Coils"/>
    </source>
</evidence>
<keyword evidence="5" id="KW-0653">Protein transport</keyword>
<evidence type="ECO:0000256" key="7">
    <source>
        <dbReference type="SAM" id="MobiDB-lite"/>
    </source>
</evidence>
<evidence type="ECO:0000256" key="1">
    <source>
        <dbReference type="ARBA" id="ARBA00004172"/>
    </source>
</evidence>
<comment type="subcellular location">
    <subcellularLocation>
        <location evidence="1">Recycling endosome</location>
    </subcellularLocation>
</comment>
<dbReference type="FunFam" id="1.20.5.2440:FF:000008">
    <property type="entry name" value="RAB11 family-interacting protein 5a (class I)"/>
    <property type="match status" value="1"/>
</dbReference>
<dbReference type="GO" id="GO:0055037">
    <property type="term" value="C:recycling endosome"/>
    <property type="evidence" value="ECO:0007669"/>
    <property type="project" value="UniProtKB-SubCell"/>
</dbReference>
<feature type="compositionally biased region" description="Low complexity" evidence="7">
    <location>
        <begin position="556"/>
        <end position="569"/>
    </location>
</feature>
<keyword evidence="10" id="KW-1185">Reference proteome</keyword>
<evidence type="ECO:0000256" key="2">
    <source>
        <dbReference type="ARBA" id="ARBA00022448"/>
    </source>
</evidence>
<sequence>MMSLIDLDDDQRWVPTHVNVTVLRAKGLRTKGKHGSRYLYTIIQVGKEKYTTGLVEKAEVPVWNEECCFELLPGILEDGGRSAYPPGSGDLVLTVMHRVLIGLDVFLGQTIIPLDKIFHDGVCPRDEWFKLNSKAGRKEKERGQLQITVQFTRNNMTASMFDLTMKDKPRSAFGKLKDRVTGRKRGDVESSSAIVPGRYAALSGSLGQPFGEQSVGVVESRDVEVAEEKRSKMKDFFKGKLRKSSDTRSCSSLASESSLSSMASDNLGPPPSLDLLSDPPSSPIYTSKVRVDSHYGETDLAKKVLTSQHTTKVLTHKRAFSDEASKITTAFPRANPAVESLKGQTMTQSQSSLCINGSHVYDSEPSTPKGSGALSSKLVLLEKCSPLSRSLQNLTKRSEDKASFAEGRRWSFDKLKKEEKEEEKDAQASSTSIQEAQIGGCPVQAMTVSSAAESADKGKKLRKTFFSGGRSDSLPSKSELSHAGSTSEGRLRGWFGSSESQNKPRLEVSPKVERSSDVPPPLPPRSPVPPQCSSPSASLSGHVSPDDCSHINVFTPSSSPSSTPISPSNPFLPRMQRNPFFEELIAGELQKSPPFEPCSSAGSSPFHYTTLPAQPHTPTAPHEVSATNMASIKRERPRAVARQISLPALSPKVASPNSPNHSAPCSRSESTGEWEDSFDAFASSRLNSPKVCPPQKKLTTCPGSSRKRSYPLANNSNYAQELQTCNEEPPPLPPRRLLRTSVNEIYSDGWLHRGQELAVHKEAYLLSQTGVASLQRGREGECKRNNISPDPHTSSETSESLSLNSQSHTNVTSPGLTPEDKLKKFKYEPLEDETDCWGGMLFEQDLYGRVCRRNYGQCKVNSHRLSLNAEETTGIEITSKSSGPKMLLDSEISVAELLKMSPTTLSHADAKALGISPTPGEDILETSLAETPCTNNNISFSLTLGDLNMNVNNTDFGFIDSDGSSHSEVGDKSGTLQQPLENSQVAVYHLETKPEEIFTLKDTYIPEMNSSFEISSNKLCKVAPVSQDNCRDYRNELNNVAPLGHSRVNSRETTALMSQTQTSVSPAAECREERRNDYDDFNQTQKDFDENCNIQAEMGKPNQPESFSGVVSARFRPKAVSRQSSSGSPSSQSKSGDREFEQFLCLVQNISEISEGPSSYQPSKSILSSSFDFDKQAGLLECSNNNEQTCHRDSNTTSALSLKGKTCLKENSVTGKPSEISFEDLHAKVAPNSRNPCEAKIGQSLHEAPFSPSILSALSLSADTPVCCPSIHPSSMGPSAGASTTLAVAPYTSSYSTTFTTDQPLVAARHSLLPEETQTASNLPRQESRPHPVKPITSSQSEKKEGRSVLEKLKSTINPGRSTHQVTAEPEKSQEVMVDRSAQYQHLTNMELISLLLQQEMDMQKQQAASEQQEAQLEKCEAELKKVKSQVRDLEDYIDNLLLRIMEQTPTLLQVRARHK</sequence>
<dbReference type="PANTHER" id="PTHR15746:SF24">
    <property type="entry name" value="RAB11 FAMILY-INTERACTING PROTEIN 5"/>
    <property type="match status" value="1"/>
</dbReference>
<dbReference type="InterPro" id="IPR037789">
    <property type="entry name" value="FIP_classI"/>
</dbReference>
<feature type="coiled-coil region" evidence="6">
    <location>
        <begin position="1396"/>
        <end position="1444"/>
    </location>
</feature>
<feature type="region of interest" description="Disordered" evidence="7">
    <location>
        <begin position="648"/>
        <end position="671"/>
    </location>
</feature>
<dbReference type="Pfam" id="PF00168">
    <property type="entry name" value="C2"/>
    <property type="match status" value="1"/>
</dbReference>
<feature type="region of interest" description="Disordered" evidence="7">
    <location>
        <begin position="1316"/>
        <end position="1348"/>
    </location>
</feature>
<feature type="compositionally biased region" description="Polar residues" evidence="7">
    <location>
        <begin position="473"/>
        <end position="488"/>
    </location>
</feature>
<dbReference type="RefSeq" id="XP_005722909.1">
    <property type="nucleotide sequence ID" value="XM_005722852.1"/>
</dbReference>
<evidence type="ECO:0000313" key="11">
    <source>
        <dbReference type="RefSeq" id="XP_005722909.1"/>
    </source>
</evidence>
<feature type="compositionally biased region" description="Pro residues" evidence="7">
    <location>
        <begin position="518"/>
        <end position="532"/>
    </location>
</feature>
<gene>
    <name evidence="11" type="primary">rab11fip5b</name>
</gene>
<evidence type="ECO:0000256" key="3">
    <source>
        <dbReference type="ARBA" id="ARBA00022553"/>
    </source>
</evidence>
<accession>A0A9Y3QL82</accession>
<feature type="compositionally biased region" description="Low complexity" evidence="7">
    <location>
        <begin position="249"/>
        <end position="264"/>
    </location>
</feature>
<dbReference type="GeneID" id="102194479"/>
<evidence type="ECO:0000256" key="4">
    <source>
        <dbReference type="ARBA" id="ARBA00022753"/>
    </source>
</evidence>
<feature type="compositionally biased region" description="Polar residues" evidence="7">
    <location>
        <begin position="1316"/>
        <end position="1325"/>
    </location>
</feature>
<keyword evidence="6" id="KW-0175">Coiled coil</keyword>
<evidence type="ECO:0000313" key="10">
    <source>
        <dbReference type="Proteomes" id="UP000695023"/>
    </source>
</evidence>
<feature type="domain" description="C2" evidence="8">
    <location>
        <begin position="1"/>
        <end position="129"/>
    </location>
</feature>
<dbReference type="InterPro" id="IPR037245">
    <property type="entry name" value="FIP-RBD_C_sf"/>
</dbReference>
<protein>
    <submittedName>
        <fullName evidence="11">Rab11 family-interacting protein 1 isoform X1</fullName>
    </submittedName>
</protein>
<dbReference type="GO" id="GO:0005769">
    <property type="term" value="C:early endosome"/>
    <property type="evidence" value="ECO:0007669"/>
    <property type="project" value="TreeGrafter"/>
</dbReference>
<dbReference type="PROSITE" id="PS50004">
    <property type="entry name" value="C2"/>
    <property type="match status" value="1"/>
</dbReference>
<dbReference type="SMART" id="SM00239">
    <property type="entry name" value="C2"/>
    <property type="match status" value="1"/>
</dbReference>
<dbReference type="Pfam" id="PF09457">
    <property type="entry name" value="RBD-FIP"/>
    <property type="match status" value="1"/>
</dbReference>
<feature type="region of interest" description="Disordered" evidence="7">
    <location>
        <begin position="1118"/>
        <end position="1137"/>
    </location>
</feature>
<name>A0A9Y3QL82_9CICH</name>
<feature type="region of interest" description="Disordered" evidence="7">
    <location>
        <begin position="247"/>
        <end position="281"/>
    </location>
</feature>
<feature type="compositionally biased region" description="Basic and acidic residues" evidence="7">
    <location>
        <begin position="415"/>
        <end position="426"/>
    </location>
</feature>
<dbReference type="GO" id="GO:0005739">
    <property type="term" value="C:mitochondrion"/>
    <property type="evidence" value="ECO:0007669"/>
    <property type="project" value="TreeGrafter"/>
</dbReference>
<dbReference type="SUPFAM" id="SSF49562">
    <property type="entry name" value="C2 domain (Calcium/lipid-binding domain, CaLB)"/>
    <property type="match status" value="1"/>
</dbReference>
<keyword evidence="4" id="KW-0967">Endosome</keyword>
<evidence type="ECO:0000259" key="8">
    <source>
        <dbReference type="PROSITE" id="PS50004"/>
    </source>
</evidence>
<dbReference type="CTD" id="570939"/>
<dbReference type="GO" id="GO:0031267">
    <property type="term" value="F:small GTPase binding"/>
    <property type="evidence" value="ECO:0007669"/>
    <property type="project" value="InterPro"/>
</dbReference>
<dbReference type="InterPro" id="IPR019018">
    <property type="entry name" value="Rab-bd_FIP-RBD"/>
</dbReference>
<dbReference type="PANTHER" id="PTHR15746">
    <property type="entry name" value="RAB11-RELATED"/>
    <property type="match status" value="1"/>
</dbReference>
<evidence type="ECO:0000256" key="5">
    <source>
        <dbReference type="ARBA" id="ARBA00022927"/>
    </source>
</evidence>
<feature type="compositionally biased region" description="Low complexity" evidence="7">
    <location>
        <begin position="1121"/>
        <end position="1134"/>
    </location>
</feature>
<dbReference type="Proteomes" id="UP000695023">
    <property type="component" value="Unplaced"/>
</dbReference>
<dbReference type="InterPro" id="IPR035892">
    <property type="entry name" value="C2_domain_sf"/>
</dbReference>
<feature type="compositionally biased region" description="Low complexity" evidence="7">
    <location>
        <begin position="794"/>
        <end position="807"/>
    </location>
</feature>
<feature type="domain" description="FIP-RBD" evidence="9">
    <location>
        <begin position="1394"/>
        <end position="1456"/>
    </location>
</feature>
<dbReference type="GO" id="GO:0015031">
    <property type="term" value="P:protein transport"/>
    <property type="evidence" value="ECO:0007669"/>
    <property type="project" value="UniProtKB-KW"/>
</dbReference>
<dbReference type="GO" id="GO:0030141">
    <property type="term" value="C:secretory granule"/>
    <property type="evidence" value="ECO:0007669"/>
    <property type="project" value="TreeGrafter"/>
</dbReference>
<dbReference type="PROSITE" id="PS51511">
    <property type="entry name" value="FIP_RBD"/>
    <property type="match status" value="1"/>
</dbReference>